<evidence type="ECO:0000256" key="2">
    <source>
        <dbReference type="SAM" id="MobiDB-lite"/>
    </source>
</evidence>
<dbReference type="SUPFAM" id="SSF47923">
    <property type="entry name" value="Ypt/Rab-GAP domain of gyp1p"/>
    <property type="match status" value="1"/>
</dbReference>
<dbReference type="RefSeq" id="XP_018188997.1">
    <property type="nucleotide sequence ID" value="XM_018332360.1"/>
</dbReference>
<keyword evidence="3" id="KW-0472">Membrane</keyword>
<sequence>MDDEPTASLNGHNSSRRGSERSLANSTADPPSSSPTSQWERRPLSAPEANKAAQILGACELGDVEALSNLATSEYGLVEDNLRRAAWPILLGCKQSNKTTDKYNAEIWKDLPRHRDEDQVSLDVNRSFVYYPKDQSPKQIDRRKEELQDLITAVLRLHPELSYFQGYHDIVQVLLLVLGPETSAVARLSLLRIRDFMLPSLTPALAHLNLLPPLLYAADSKLCRHLSQTQPFFALAATLTLYAHDIQEYGDIARLFDFLIAQEAAMSVYFFAVIVLSRKEELFDIPPDEPEMLHSILSKLPKPLELEGLISKTMQLYDIHPPSRLPFGAWRRISRYSVLKTTRTPVEVAKQSLKEGEDLFQRQVTQLRREKLRQDLFGLMHKYKRPAGMAGLAISIAIISWLLRRQNILGSYAGLDKLPRLVLSLVQRTLGLFR</sequence>
<dbReference type="STRING" id="1328760.A0A165HFQ2"/>
<evidence type="ECO:0000313" key="6">
    <source>
        <dbReference type="Proteomes" id="UP000076632"/>
    </source>
</evidence>
<protein>
    <submittedName>
        <fullName evidence="5">RabGAP/TBC</fullName>
    </submittedName>
</protein>
<dbReference type="GeneID" id="28897497"/>
<dbReference type="AlphaFoldDB" id="A0A165HFQ2"/>
<proteinExistence type="predicted"/>
<dbReference type="Gene3D" id="1.10.472.80">
    <property type="entry name" value="Ypt/Rab-GAP domain of gyp1p, domain 3"/>
    <property type="match status" value="1"/>
</dbReference>
<dbReference type="Proteomes" id="UP000076632">
    <property type="component" value="Unassembled WGS sequence"/>
</dbReference>
<dbReference type="PROSITE" id="PS50086">
    <property type="entry name" value="TBC_RABGAP"/>
    <property type="match status" value="1"/>
</dbReference>
<feature type="region of interest" description="Disordered" evidence="2">
    <location>
        <begin position="1"/>
        <end position="46"/>
    </location>
</feature>
<dbReference type="Pfam" id="PF00566">
    <property type="entry name" value="RabGAP-TBC"/>
    <property type="match status" value="1"/>
</dbReference>
<name>A0A165HFQ2_XYLHT</name>
<feature type="domain" description="Rab-GAP TBC" evidence="4">
    <location>
        <begin position="77"/>
        <end position="263"/>
    </location>
</feature>
<dbReference type="InParanoid" id="A0A165HFQ2"/>
<evidence type="ECO:0000313" key="5">
    <source>
        <dbReference type="EMBL" id="KZF23442.1"/>
    </source>
</evidence>
<reference evidence="5 6" key="1">
    <citation type="journal article" date="2016" name="Fungal Biol.">
        <title>The genome of Xylona heveae provides a window into fungal endophytism.</title>
        <authorList>
            <person name="Gazis R."/>
            <person name="Kuo A."/>
            <person name="Riley R."/>
            <person name="LaButti K."/>
            <person name="Lipzen A."/>
            <person name="Lin J."/>
            <person name="Amirebrahimi M."/>
            <person name="Hesse C.N."/>
            <person name="Spatafora J.W."/>
            <person name="Henrissat B."/>
            <person name="Hainaut M."/>
            <person name="Grigoriev I.V."/>
            <person name="Hibbett D.S."/>
        </authorList>
    </citation>
    <scope>NUCLEOTIDE SEQUENCE [LARGE SCALE GENOMIC DNA]</scope>
    <source>
        <strain evidence="5 6">TC161</strain>
    </source>
</reference>
<dbReference type="GO" id="GO:0006888">
    <property type="term" value="P:endoplasmic reticulum to Golgi vesicle-mediated transport"/>
    <property type="evidence" value="ECO:0007669"/>
    <property type="project" value="TreeGrafter"/>
</dbReference>
<evidence type="ECO:0000256" key="1">
    <source>
        <dbReference type="ARBA" id="ARBA00022468"/>
    </source>
</evidence>
<dbReference type="FunFam" id="1.10.472.80:FF:000060">
    <property type="entry name" value="TBC domain protein, putative"/>
    <property type="match status" value="1"/>
</dbReference>
<gene>
    <name evidence="5" type="ORF">L228DRAFT_246213</name>
</gene>
<keyword evidence="3" id="KW-0812">Transmembrane</keyword>
<dbReference type="GO" id="GO:0005789">
    <property type="term" value="C:endoplasmic reticulum membrane"/>
    <property type="evidence" value="ECO:0007669"/>
    <property type="project" value="TreeGrafter"/>
</dbReference>
<feature type="transmembrane region" description="Helical" evidence="3">
    <location>
        <begin position="386"/>
        <end position="403"/>
    </location>
</feature>
<dbReference type="FunCoup" id="A0A165HFQ2">
    <property type="interactions" value="63"/>
</dbReference>
<dbReference type="GO" id="GO:0005096">
    <property type="term" value="F:GTPase activator activity"/>
    <property type="evidence" value="ECO:0007669"/>
    <property type="project" value="UniProtKB-KW"/>
</dbReference>
<dbReference type="OrthoDB" id="206700at2759"/>
<dbReference type="PANTHER" id="PTHR20913:SF7">
    <property type="entry name" value="RE60063P"/>
    <property type="match status" value="1"/>
</dbReference>
<accession>A0A165HFQ2</accession>
<evidence type="ECO:0000259" key="4">
    <source>
        <dbReference type="PROSITE" id="PS50086"/>
    </source>
</evidence>
<dbReference type="InterPro" id="IPR000195">
    <property type="entry name" value="Rab-GAP-TBC_dom"/>
</dbReference>
<dbReference type="InterPro" id="IPR045913">
    <property type="entry name" value="TBC20/Gyp8-like"/>
</dbReference>
<dbReference type="SMART" id="SM00164">
    <property type="entry name" value="TBC"/>
    <property type="match status" value="1"/>
</dbReference>
<dbReference type="EMBL" id="KV407457">
    <property type="protein sequence ID" value="KZF23442.1"/>
    <property type="molecule type" value="Genomic_DNA"/>
</dbReference>
<keyword evidence="6" id="KW-1185">Reference proteome</keyword>
<organism evidence="5 6">
    <name type="scientific">Xylona heveae (strain CBS 132557 / TC161)</name>
    <dbReference type="NCBI Taxonomy" id="1328760"/>
    <lineage>
        <taxon>Eukaryota</taxon>
        <taxon>Fungi</taxon>
        <taxon>Dikarya</taxon>
        <taxon>Ascomycota</taxon>
        <taxon>Pezizomycotina</taxon>
        <taxon>Xylonomycetes</taxon>
        <taxon>Xylonales</taxon>
        <taxon>Xylonaceae</taxon>
        <taxon>Xylona</taxon>
    </lineage>
</organism>
<keyword evidence="3" id="KW-1133">Transmembrane helix</keyword>
<dbReference type="PANTHER" id="PTHR20913">
    <property type="entry name" value="TBC1 DOMAIN FAMILY MEMBER 20/GTPASE"/>
    <property type="match status" value="1"/>
</dbReference>
<dbReference type="FunFam" id="1.10.8.1310:FF:000001">
    <property type="entry name" value="TBC1 domain family, member 20"/>
    <property type="match status" value="1"/>
</dbReference>
<evidence type="ECO:0000256" key="3">
    <source>
        <dbReference type="SAM" id="Phobius"/>
    </source>
</evidence>
<dbReference type="Gene3D" id="1.10.8.1310">
    <property type="match status" value="1"/>
</dbReference>
<dbReference type="OMA" id="VYMFAQI"/>
<dbReference type="InterPro" id="IPR035969">
    <property type="entry name" value="Rab-GAP_TBC_sf"/>
</dbReference>
<keyword evidence="1" id="KW-0343">GTPase activation</keyword>